<evidence type="ECO:0000259" key="2">
    <source>
        <dbReference type="Pfam" id="PF25351"/>
    </source>
</evidence>
<gene>
    <name evidence="3" type="ORF">METBISCDRAFT_18832</name>
</gene>
<dbReference type="InterPro" id="IPR057454">
    <property type="entry name" value="Bud3_C"/>
</dbReference>
<feature type="domain" description="Bud3 C-terminal PH" evidence="2">
    <location>
        <begin position="468"/>
        <end position="644"/>
    </location>
</feature>
<evidence type="ECO:0000313" key="3">
    <source>
        <dbReference type="EMBL" id="RKP29358.1"/>
    </source>
</evidence>
<protein>
    <submittedName>
        <fullName evidence="3">Uncharacterized protein</fullName>
    </submittedName>
</protein>
<organism evidence="3 4">
    <name type="scientific">Metschnikowia bicuspidata</name>
    <dbReference type="NCBI Taxonomy" id="27322"/>
    <lineage>
        <taxon>Eukaryota</taxon>
        <taxon>Fungi</taxon>
        <taxon>Dikarya</taxon>
        <taxon>Ascomycota</taxon>
        <taxon>Saccharomycotina</taxon>
        <taxon>Pichiomycetes</taxon>
        <taxon>Metschnikowiaceae</taxon>
        <taxon>Metschnikowia</taxon>
    </lineage>
</organism>
<reference evidence="4" key="1">
    <citation type="journal article" date="2018" name="Nat. Microbiol.">
        <title>Leveraging single-cell genomics to expand the fungal tree of life.</title>
        <authorList>
            <person name="Ahrendt S.R."/>
            <person name="Quandt C.A."/>
            <person name="Ciobanu D."/>
            <person name="Clum A."/>
            <person name="Salamov A."/>
            <person name="Andreopoulos B."/>
            <person name="Cheng J.F."/>
            <person name="Woyke T."/>
            <person name="Pelin A."/>
            <person name="Henrissat B."/>
            <person name="Reynolds N.K."/>
            <person name="Benny G.L."/>
            <person name="Smith M.E."/>
            <person name="James T.Y."/>
            <person name="Grigoriev I.V."/>
        </authorList>
    </citation>
    <scope>NUCLEOTIDE SEQUENCE [LARGE SCALE GENOMIC DNA]</scope>
    <source>
        <strain evidence="4">Baker2002</strain>
    </source>
</reference>
<feature type="non-terminal residue" evidence="3">
    <location>
        <position position="762"/>
    </location>
</feature>
<dbReference type="OrthoDB" id="4066896at2759"/>
<feature type="domain" description="Bud3 N-terminal" evidence="1">
    <location>
        <begin position="31"/>
        <end position="201"/>
    </location>
</feature>
<dbReference type="Proteomes" id="UP000268321">
    <property type="component" value="Unassembled WGS sequence"/>
</dbReference>
<sequence>MNIYDCYAGRCHDHSHLEQVQRRKQGHIKLRPISGQFDVIPALLSELRSVSYWQLVFPHAAFFSGYDPVLFGHVITVVYKSTVTNKLCAVSVTKFGCNVYDSIILDASSRFWPACQNLASEHRSSNVRRALAIANLKNFKKLWNSRGTVELKRAWDETNAGGLASNMRLMDGYTPSELGELFLALGLLQTLSMASICVDLVYDNVNSGERVVAQNNALVSIFGTQIDQLFDPLLDYSPQAIEHVYTPPSSPSSEPLLENTVIGDVMNELVAVQRNYTTGLFDILQDLIIPFRTCADVDMVKQLSSAGTRADQVFLPTIDEIARINCVLHSSLKSAHPHGYTEVFKVLGGHIPYLYNAFVRHYAHIRQYNRKYIRFLEQHSVLENRFFNKKSYSLQQVKSIVSGCLYELPKLKLIIMRLYRLILSEQKKLSTKYKFDNTQLDRDYRTVIETIDALGFEENESPTKRRIITPEGRLLVDLAKDWPEDLRCDWGTRKVVAVYELVASFSREQQILVVFTDKLLFLSVTYPARAHKRVRWADVLMNSLINKIPLPDLPHKPKLTVKYWCAIDRILAKSFDTVDGKCLSLTAYGGNYFKRHGSHKPTYSLLYDLLEDPDVLVTYNKIAESITKAQILGKSTSFHLFKHTEPDFSRYYCAHSRDEYPWEAIKSAVVILLNIGQEEIKDVFATNPQIGMVLALSSLNNITMQISGHNREQTYQVSETVSKEDLAVLLKTIIAKSMNSMIRSGLMTKELVVSGERLLEVF</sequence>
<evidence type="ECO:0000259" key="1">
    <source>
        <dbReference type="Pfam" id="PF12015"/>
    </source>
</evidence>
<evidence type="ECO:0000313" key="4">
    <source>
        <dbReference type="Proteomes" id="UP000268321"/>
    </source>
</evidence>
<dbReference type="Pfam" id="PF25351">
    <property type="entry name" value="PH_BUD3_C"/>
    <property type="match status" value="1"/>
</dbReference>
<dbReference type="AlphaFoldDB" id="A0A4P9Z9V7"/>
<dbReference type="EMBL" id="ML004492">
    <property type="protein sequence ID" value="RKP29358.1"/>
    <property type="molecule type" value="Genomic_DNA"/>
</dbReference>
<keyword evidence="4" id="KW-1185">Reference proteome</keyword>
<name>A0A4P9Z9V7_9ASCO</name>
<dbReference type="InterPro" id="IPR021895">
    <property type="entry name" value="Bud3_N"/>
</dbReference>
<accession>A0A4P9Z9V7</accession>
<proteinExistence type="predicted"/>
<dbReference type="Pfam" id="PF12015">
    <property type="entry name" value="Bud3_N"/>
    <property type="match status" value="1"/>
</dbReference>